<dbReference type="AlphaFoldDB" id="A0A2U8GZ24"/>
<reference evidence="1 2" key="1">
    <citation type="submission" date="2017-06" db="EMBL/GenBank/DDBJ databases">
        <title>Azoarcus sp. TSNA42 complete genome sequence.</title>
        <authorList>
            <person name="Woo J.-H."/>
            <person name="Kim H.-S."/>
        </authorList>
    </citation>
    <scope>NUCLEOTIDE SEQUENCE [LARGE SCALE GENOMIC DNA]</scope>
    <source>
        <strain evidence="1 2">TSNA42</strain>
    </source>
</reference>
<gene>
    <name evidence="1" type="ORF">CEW87_03885</name>
</gene>
<protein>
    <submittedName>
        <fullName evidence="1">Uncharacterized protein</fullName>
    </submittedName>
</protein>
<dbReference type="OrthoDB" id="6887973at2"/>
<sequence length="545" mass="57919">MDKGGILPQHPLAKLGVFGSPYHGLVTGGSLTLPTGAAITYPQPFGAWPDLAGATHMVRHPSAPTLSSTPLQDAIYASHGHQWRDVAMLSGSRMQLYGVPLDGWIYIDSAGDRWLVKTGSLTTAYQTWASGLLFSVTLERFGDFGRPAEIYTYSVSLSDVGQATPDATFGGVSQTQGWVSLWAVQPQGQAAAFMLHPTPRTAMAPGSPVIDNHVHYALGWLELSITGLGGAASVSLSVLRTRAQTIIATGDAWDTDGLTDGLQYGVVEVYWNGGTSSMAYIENPGDPYPPPGVTEPYYGFSVHPRTHNRSASGSRSSIVSIMAKPGGGWSECKLSMERSRWLEMTAPVLLSSFPTVAERSRSATASVSASLTVDGVEVWSESGSASMSATEQWGLSPAFNTVTASWSGSFGGVSFSGSETIDPVPPSMLRDDSARLDAFPQPAAGDWFAGFPFGSARVLYQDGAVDYAREINMIRYSAQVLGLALLTHTGDGLGTTTYRAPVTPDGSSGTPQTRSWGATSRRLYGSWCPHTGAVSWLQEQPVCWV</sequence>
<accession>A0A2U8GZ24</accession>
<dbReference type="Proteomes" id="UP000244902">
    <property type="component" value="Chromosome"/>
</dbReference>
<proteinExistence type="predicted"/>
<organism evidence="1 2">
    <name type="scientific">Parazoarcus communis</name>
    <dbReference type="NCBI Taxonomy" id="41977"/>
    <lineage>
        <taxon>Bacteria</taxon>
        <taxon>Pseudomonadati</taxon>
        <taxon>Pseudomonadota</taxon>
        <taxon>Betaproteobacteria</taxon>
        <taxon>Rhodocyclales</taxon>
        <taxon>Zoogloeaceae</taxon>
        <taxon>Parazoarcus</taxon>
    </lineage>
</organism>
<dbReference type="EMBL" id="CP022188">
    <property type="protein sequence ID" value="AWI78573.1"/>
    <property type="molecule type" value="Genomic_DNA"/>
</dbReference>
<evidence type="ECO:0000313" key="1">
    <source>
        <dbReference type="EMBL" id="AWI78573.1"/>
    </source>
</evidence>
<name>A0A2U8GZ24_9RHOO</name>
<dbReference type="RefSeq" id="WP_108971533.1">
    <property type="nucleotide sequence ID" value="NZ_CP022188.1"/>
</dbReference>
<evidence type="ECO:0000313" key="2">
    <source>
        <dbReference type="Proteomes" id="UP000244902"/>
    </source>
</evidence>